<gene>
    <name evidence="2" type="ORF">IXB50_07695</name>
</gene>
<sequence>MLGEGFVVESLAVSVQVVEVLLAAALVLPCAVLFIEVLVAFVGRGRLKRPQASLANIRRAILMPAHNEEAVIQATLSTLTSQLKSTDRLVVVADNCTDATAEIARQAGATVLEREDDQQRGKGYALDFGIRYLSQDAPDVLMMVDADCQVKPGSIDAIANLALTTNRPVQATYLLEQSPNPSPKEMVSTFAFKVKNQVRPLGLRILGQPCLLTGTGMAFPWATLKEVDLASGNIVEDMKLGLDLAIAGHSPIMCPNALVTGDQPQQDSTAMTQRTRWEHGHLQTLLTCVPPLLWQGLKQGRIGLIALALDLCVPPLSLLVMLWVSATVVITAMTLLLATTWLPAITLYGAGLSLLVAIGLAWSGFARQDISLGKLLSIPFYILWKIPLYFKFLKGPEAQWIRTDRES</sequence>
<feature type="transmembrane region" description="Helical" evidence="1">
    <location>
        <begin position="345"/>
        <end position="365"/>
    </location>
</feature>
<dbReference type="EMBL" id="JADOES010000011">
    <property type="protein sequence ID" value="MBT9315305.1"/>
    <property type="molecule type" value="Genomic_DNA"/>
</dbReference>
<protein>
    <submittedName>
        <fullName evidence="2">Glycosyltransferase family 2 protein</fullName>
    </submittedName>
</protein>
<evidence type="ECO:0000313" key="2">
    <source>
        <dbReference type="EMBL" id="MBT9315305.1"/>
    </source>
</evidence>
<dbReference type="Proteomes" id="UP000717364">
    <property type="component" value="Unassembled WGS sequence"/>
</dbReference>
<dbReference type="InterPro" id="IPR050256">
    <property type="entry name" value="Glycosyltransferase_2"/>
</dbReference>
<dbReference type="Gene3D" id="3.90.550.10">
    <property type="entry name" value="Spore Coat Polysaccharide Biosynthesis Protein SpsA, Chain A"/>
    <property type="match status" value="1"/>
</dbReference>
<keyword evidence="1" id="KW-0812">Transmembrane</keyword>
<evidence type="ECO:0000313" key="3">
    <source>
        <dbReference type="Proteomes" id="UP000717364"/>
    </source>
</evidence>
<dbReference type="InterPro" id="IPR029044">
    <property type="entry name" value="Nucleotide-diphossugar_trans"/>
</dbReference>
<keyword evidence="3" id="KW-1185">Reference proteome</keyword>
<proteinExistence type="predicted"/>
<keyword evidence="1" id="KW-0472">Membrane</keyword>
<keyword evidence="1" id="KW-1133">Transmembrane helix</keyword>
<dbReference type="AlphaFoldDB" id="A0A947DE93"/>
<accession>A0A947DE93</accession>
<name>A0A947DE93_9CYAN</name>
<reference evidence="2" key="1">
    <citation type="submission" date="2020-11" db="EMBL/GenBank/DDBJ databases">
        <authorList>
            <person name="Konstantinou D."/>
            <person name="Gkelis S."/>
            <person name="Popin R."/>
            <person name="Fewer D."/>
            <person name="Sivonen K."/>
        </authorList>
    </citation>
    <scope>NUCLEOTIDE SEQUENCE</scope>
    <source>
        <strain evidence="2">TAU-MAC 1115</strain>
    </source>
</reference>
<organism evidence="2 3">
    <name type="scientific">Leptothoe spongobia TAU-MAC 1115</name>
    <dbReference type="NCBI Taxonomy" id="1967444"/>
    <lineage>
        <taxon>Bacteria</taxon>
        <taxon>Bacillati</taxon>
        <taxon>Cyanobacteriota</taxon>
        <taxon>Cyanophyceae</taxon>
        <taxon>Nodosilineales</taxon>
        <taxon>Cymatolegaceae</taxon>
        <taxon>Leptothoe</taxon>
        <taxon>Leptothoe spongobia</taxon>
    </lineage>
</organism>
<dbReference type="PANTHER" id="PTHR48090">
    <property type="entry name" value="UNDECAPRENYL-PHOSPHATE 4-DEOXY-4-FORMAMIDO-L-ARABINOSE TRANSFERASE-RELATED"/>
    <property type="match status" value="1"/>
</dbReference>
<dbReference type="CDD" id="cd06438">
    <property type="entry name" value="EpsO_like"/>
    <property type="match status" value="1"/>
</dbReference>
<dbReference type="SUPFAM" id="SSF53448">
    <property type="entry name" value="Nucleotide-diphospho-sugar transferases"/>
    <property type="match status" value="1"/>
</dbReference>
<evidence type="ECO:0000256" key="1">
    <source>
        <dbReference type="SAM" id="Phobius"/>
    </source>
</evidence>
<feature type="transmembrane region" description="Helical" evidence="1">
    <location>
        <begin position="20"/>
        <end position="42"/>
    </location>
</feature>
<dbReference type="Pfam" id="PF13641">
    <property type="entry name" value="Glyco_tranf_2_3"/>
    <property type="match status" value="1"/>
</dbReference>
<comment type="caution">
    <text evidence="2">The sequence shown here is derived from an EMBL/GenBank/DDBJ whole genome shotgun (WGS) entry which is preliminary data.</text>
</comment>
<reference evidence="2" key="2">
    <citation type="journal article" date="2021" name="Mar. Drugs">
        <title>Genome Reduction and Secondary Metabolism of the Marine Sponge-Associated Cyanobacterium Leptothoe.</title>
        <authorList>
            <person name="Konstantinou D."/>
            <person name="Popin R.V."/>
            <person name="Fewer D.P."/>
            <person name="Sivonen K."/>
            <person name="Gkelis S."/>
        </authorList>
    </citation>
    <scope>NUCLEOTIDE SEQUENCE</scope>
    <source>
        <strain evidence="2">TAU-MAC 1115</strain>
    </source>
</reference>
<dbReference type="PANTHER" id="PTHR48090:SF6">
    <property type="entry name" value="SLR5056 PROTEIN"/>
    <property type="match status" value="1"/>
</dbReference>